<dbReference type="GO" id="GO:0017128">
    <property type="term" value="F:phospholipid scramblase activity"/>
    <property type="evidence" value="ECO:0007669"/>
    <property type="project" value="InterPro"/>
</dbReference>
<reference evidence="1 2" key="1">
    <citation type="submission" date="2019-02" db="EMBL/GenBank/DDBJ databases">
        <title>Deep-cultivation of Planctomycetes and their phenomic and genomic characterization uncovers novel biology.</title>
        <authorList>
            <person name="Wiegand S."/>
            <person name="Jogler M."/>
            <person name="Boedeker C."/>
            <person name="Pinto D."/>
            <person name="Vollmers J."/>
            <person name="Rivas-Marin E."/>
            <person name="Kohn T."/>
            <person name="Peeters S.H."/>
            <person name="Heuer A."/>
            <person name="Rast P."/>
            <person name="Oberbeckmann S."/>
            <person name="Bunk B."/>
            <person name="Jeske O."/>
            <person name="Meyerdierks A."/>
            <person name="Storesund J.E."/>
            <person name="Kallscheuer N."/>
            <person name="Luecker S."/>
            <person name="Lage O.M."/>
            <person name="Pohl T."/>
            <person name="Merkel B.J."/>
            <person name="Hornburger P."/>
            <person name="Mueller R.-W."/>
            <person name="Bruemmer F."/>
            <person name="Labrenz M."/>
            <person name="Spormann A.M."/>
            <person name="Op den Camp H."/>
            <person name="Overmann J."/>
            <person name="Amann R."/>
            <person name="Jetten M.S.M."/>
            <person name="Mascher T."/>
            <person name="Medema M.H."/>
            <person name="Devos D.P."/>
            <person name="Kaster A.-K."/>
            <person name="Ovreas L."/>
            <person name="Rohde M."/>
            <person name="Galperin M.Y."/>
            <person name="Jogler C."/>
        </authorList>
    </citation>
    <scope>NUCLEOTIDE SEQUENCE [LARGE SCALE GENOMIC DNA]</scope>
    <source>
        <strain evidence="1 2">ETA_A1</strain>
    </source>
</reference>
<dbReference type="EMBL" id="CP036273">
    <property type="protein sequence ID" value="QDU19164.1"/>
    <property type="molecule type" value="Genomic_DNA"/>
</dbReference>
<dbReference type="RefSeq" id="WP_202920678.1">
    <property type="nucleotide sequence ID" value="NZ_CP036273.1"/>
</dbReference>
<dbReference type="AlphaFoldDB" id="A0A517XNS4"/>
<dbReference type="InterPro" id="IPR005552">
    <property type="entry name" value="Scramblase"/>
</dbReference>
<keyword evidence="2" id="KW-1185">Reference proteome</keyword>
<dbReference type="InterPro" id="IPR025659">
    <property type="entry name" value="Tubby-like_C"/>
</dbReference>
<evidence type="ECO:0000313" key="1">
    <source>
        <dbReference type="EMBL" id="QDU19164.1"/>
    </source>
</evidence>
<dbReference type="Proteomes" id="UP000319576">
    <property type="component" value="Chromosome"/>
</dbReference>
<dbReference type="GO" id="GO:0005886">
    <property type="term" value="C:plasma membrane"/>
    <property type="evidence" value="ECO:0007669"/>
    <property type="project" value="TreeGrafter"/>
</dbReference>
<dbReference type="PANTHER" id="PTHR23248">
    <property type="entry name" value="PHOSPHOLIPID SCRAMBLASE-RELATED"/>
    <property type="match status" value="1"/>
</dbReference>
<dbReference type="KEGG" id="uli:ETAA1_10680"/>
<organism evidence="1 2">
    <name type="scientific">Urbifossiella limnaea</name>
    <dbReference type="NCBI Taxonomy" id="2528023"/>
    <lineage>
        <taxon>Bacteria</taxon>
        <taxon>Pseudomonadati</taxon>
        <taxon>Planctomycetota</taxon>
        <taxon>Planctomycetia</taxon>
        <taxon>Gemmatales</taxon>
        <taxon>Gemmataceae</taxon>
        <taxon>Urbifossiella</taxon>
    </lineage>
</organism>
<gene>
    <name evidence="1" type="ORF">ETAA1_10680</name>
</gene>
<protein>
    <submittedName>
        <fullName evidence="1">Scramblase</fullName>
    </submittedName>
</protein>
<sequence>MLEKNTFVVKEHVKFISNSNTYDILDAESGEQLGTAQEKIGIVKQLLRFVMPKQLMATVVEVREKPDDQLVFSIRRGLYVFRSKVEVLDANGAVIGYYQSKFFTIGGGFHIYDKDGNHFAEIKGKWTGFDYRFLSPDGKVEMGRVSKKLSLGSLVKDLFTSADTYAVQVSPDLSDEPIAKMLILAAALAIDTIYKEENRGGVSLGGGDE</sequence>
<dbReference type="Pfam" id="PF03803">
    <property type="entry name" value="Scramblase"/>
    <property type="match status" value="1"/>
</dbReference>
<accession>A0A517XNS4</accession>
<dbReference type="PANTHER" id="PTHR23248:SF9">
    <property type="entry name" value="PHOSPHOLIPID SCRAMBLASE"/>
    <property type="match status" value="1"/>
</dbReference>
<name>A0A517XNS4_9BACT</name>
<evidence type="ECO:0000313" key="2">
    <source>
        <dbReference type="Proteomes" id="UP000319576"/>
    </source>
</evidence>
<proteinExistence type="predicted"/>
<dbReference type="SUPFAM" id="SSF54518">
    <property type="entry name" value="Tubby C-terminal domain-like"/>
    <property type="match status" value="1"/>
</dbReference>